<dbReference type="Pfam" id="PF04402">
    <property type="entry name" value="SIMPL"/>
    <property type="match status" value="1"/>
</dbReference>
<dbReference type="AlphaFoldDB" id="A0A2T5BXT9"/>
<dbReference type="PANTHER" id="PTHR34387:SF2">
    <property type="entry name" value="SLR1258 PROTEIN"/>
    <property type="match status" value="1"/>
</dbReference>
<name>A0A2T5BXT9_9BACT</name>
<dbReference type="Proteomes" id="UP000243525">
    <property type="component" value="Unassembled WGS sequence"/>
</dbReference>
<protein>
    <submittedName>
        <fullName evidence="1">Uncharacterized protein DUF541</fullName>
    </submittedName>
</protein>
<sequence>MTSMKEKEYIVSVTGYSRIFVKPNYFTIDVSLGCISDTMDNSLKKINKDMTSLYRLAESVGIKKEIVNVVDLNFDLEYEWKKNTYIFVGYKVEQQVTIEMDVTSENETMAKIFISRISGLLSNMKQCKINYNLKNKKEHLKKVRELAFLDAQEKAEQYTKLANIKIVGTNTISDIEPIQQYSRNNAPYECDSLSGSGEDTSLPNGKKIVLESKVFVVFDIGKK</sequence>
<dbReference type="Gene3D" id="3.30.110.170">
    <property type="entry name" value="Protein of unknown function (DUF541), domain 1"/>
    <property type="match status" value="1"/>
</dbReference>
<reference evidence="1 2" key="1">
    <citation type="submission" date="2018-04" db="EMBL/GenBank/DDBJ databases">
        <title>Genomic Encyclopedia of Archaeal and Bacterial Type Strains, Phase II (KMG-II): from individual species to whole genera.</title>
        <authorList>
            <person name="Goeker M."/>
        </authorList>
    </citation>
    <scope>NUCLEOTIDE SEQUENCE [LARGE SCALE GENOMIC DNA]</scope>
    <source>
        <strain evidence="1 2">DSM 28823</strain>
    </source>
</reference>
<gene>
    <name evidence="1" type="ORF">C8N47_1245</name>
</gene>
<keyword evidence="2" id="KW-1185">Reference proteome</keyword>
<dbReference type="EMBL" id="QAAD01000024">
    <property type="protein sequence ID" value="PTN05942.1"/>
    <property type="molecule type" value="Genomic_DNA"/>
</dbReference>
<evidence type="ECO:0000313" key="1">
    <source>
        <dbReference type="EMBL" id="PTN05942.1"/>
    </source>
</evidence>
<organism evidence="1 2">
    <name type="scientific">Mangrovibacterium marinum</name>
    <dbReference type="NCBI Taxonomy" id="1639118"/>
    <lineage>
        <taxon>Bacteria</taxon>
        <taxon>Pseudomonadati</taxon>
        <taxon>Bacteroidota</taxon>
        <taxon>Bacteroidia</taxon>
        <taxon>Marinilabiliales</taxon>
        <taxon>Prolixibacteraceae</taxon>
        <taxon>Mangrovibacterium</taxon>
    </lineage>
</organism>
<dbReference type="GO" id="GO:0006974">
    <property type="term" value="P:DNA damage response"/>
    <property type="evidence" value="ECO:0007669"/>
    <property type="project" value="TreeGrafter"/>
</dbReference>
<dbReference type="Gene3D" id="3.30.70.2970">
    <property type="entry name" value="Protein of unknown function (DUF541), domain 2"/>
    <property type="match status" value="1"/>
</dbReference>
<comment type="caution">
    <text evidence="1">The sequence shown here is derived from an EMBL/GenBank/DDBJ whole genome shotgun (WGS) entry which is preliminary data.</text>
</comment>
<accession>A0A2T5BXT9</accession>
<proteinExistence type="predicted"/>
<dbReference type="InterPro" id="IPR052022">
    <property type="entry name" value="26kDa_periplasmic_antigen"/>
</dbReference>
<evidence type="ECO:0000313" key="2">
    <source>
        <dbReference type="Proteomes" id="UP000243525"/>
    </source>
</evidence>
<dbReference type="PANTHER" id="PTHR34387">
    <property type="entry name" value="SLR1258 PROTEIN"/>
    <property type="match status" value="1"/>
</dbReference>
<dbReference type="InterPro" id="IPR007497">
    <property type="entry name" value="SIMPL/DUF541"/>
</dbReference>